<evidence type="ECO:0000256" key="3">
    <source>
        <dbReference type="ARBA" id="ARBA00023163"/>
    </source>
</evidence>
<reference evidence="5 6" key="1">
    <citation type="submission" date="2023-02" db="EMBL/GenBank/DDBJ databases">
        <title>Genome sequence of Novosphingobium humi KACC 19094.</title>
        <authorList>
            <person name="Kim S."/>
            <person name="Heo J."/>
            <person name="Kwon S.-W."/>
        </authorList>
    </citation>
    <scope>NUCLEOTIDE SEQUENCE [LARGE SCALE GENOMIC DNA]</scope>
    <source>
        <strain evidence="5 6">KACC 19094</strain>
        <plasmid evidence="5 6">unnamed1</plasmid>
    </source>
</reference>
<organism evidence="5 6">
    <name type="scientific">Novosphingobium humi</name>
    <dbReference type="NCBI Taxonomy" id="2282397"/>
    <lineage>
        <taxon>Bacteria</taxon>
        <taxon>Pseudomonadati</taxon>
        <taxon>Pseudomonadota</taxon>
        <taxon>Alphaproteobacteria</taxon>
        <taxon>Sphingomonadales</taxon>
        <taxon>Sphingomonadaceae</taxon>
        <taxon>Novosphingobium</taxon>
    </lineage>
</organism>
<keyword evidence="6" id="KW-1185">Reference proteome</keyword>
<keyword evidence="1" id="KW-0805">Transcription regulation</keyword>
<dbReference type="Pfam" id="PF12833">
    <property type="entry name" value="HTH_18"/>
    <property type="match status" value="1"/>
</dbReference>
<dbReference type="PRINTS" id="PR00032">
    <property type="entry name" value="HTHARAC"/>
</dbReference>
<dbReference type="InterPro" id="IPR035418">
    <property type="entry name" value="AraC-bd_2"/>
</dbReference>
<name>A0ABY7U2X2_9SPHN</name>
<sequence length="314" mass="35179">MHYTEEGRVNATKDHRQWRDAVCDALIDLDMNVDLDAPFQGEMRLRHLRETLVMDVRATAHSVTRDRARICRSTDDYVLLSRINSGSAVLCQNGRDAILEQGDFAVYDTAANYHIALRQPFAMTVMRIERDRFSRLVGNVTDLTAVSVRGNSGTGRVASLLIGEVCNELDAIGDATKRQMQDTMLGMVAAALLETRDGPSSGTSEPRYLLIQRAMRLVEDELGNEALSCEFVAQRLGISGRYLRKLFADQGRPLSDIIWDRRLVAAHNQLAGQRSVQRSITSIAFDCGFKDSAHFSRAFRARFGISPRDLRGKR</sequence>
<dbReference type="PANTHER" id="PTHR47893">
    <property type="entry name" value="REGULATORY PROTEIN PCHR"/>
    <property type="match status" value="1"/>
</dbReference>
<dbReference type="Pfam" id="PF14525">
    <property type="entry name" value="AraC_binding_2"/>
    <property type="match status" value="1"/>
</dbReference>
<dbReference type="InterPro" id="IPR020449">
    <property type="entry name" value="Tscrpt_reg_AraC-type_HTH"/>
</dbReference>
<dbReference type="SMART" id="SM00342">
    <property type="entry name" value="HTH_ARAC"/>
    <property type="match status" value="1"/>
</dbReference>
<keyword evidence="5" id="KW-0614">Plasmid</keyword>
<dbReference type="EMBL" id="CP117418">
    <property type="protein sequence ID" value="WCT79242.1"/>
    <property type="molecule type" value="Genomic_DNA"/>
</dbReference>
<dbReference type="PROSITE" id="PS00041">
    <property type="entry name" value="HTH_ARAC_FAMILY_1"/>
    <property type="match status" value="1"/>
</dbReference>
<evidence type="ECO:0000256" key="2">
    <source>
        <dbReference type="ARBA" id="ARBA00023125"/>
    </source>
</evidence>
<dbReference type="InterPro" id="IPR053142">
    <property type="entry name" value="PchR_regulatory_protein"/>
</dbReference>
<dbReference type="PANTHER" id="PTHR47893:SF1">
    <property type="entry name" value="REGULATORY PROTEIN PCHR"/>
    <property type="match status" value="1"/>
</dbReference>
<dbReference type="Proteomes" id="UP001218231">
    <property type="component" value="Plasmid unnamed1"/>
</dbReference>
<protein>
    <submittedName>
        <fullName evidence="5">Helix-turn-helix domain-containing protein</fullName>
    </submittedName>
</protein>
<gene>
    <name evidence="5" type="ORF">PQ457_19770</name>
</gene>
<dbReference type="SUPFAM" id="SSF46689">
    <property type="entry name" value="Homeodomain-like"/>
    <property type="match status" value="1"/>
</dbReference>
<evidence type="ECO:0000256" key="1">
    <source>
        <dbReference type="ARBA" id="ARBA00023015"/>
    </source>
</evidence>
<accession>A0ABY7U2X2</accession>
<evidence type="ECO:0000313" key="6">
    <source>
        <dbReference type="Proteomes" id="UP001218231"/>
    </source>
</evidence>
<evidence type="ECO:0000313" key="5">
    <source>
        <dbReference type="EMBL" id="WCT79242.1"/>
    </source>
</evidence>
<feature type="domain" description="HTH araC/xylS-type" evidence="4">
    <location>
        <begin position="212"/>
        <end position="313"/>
    </location>
</feature>
<evidence type="ECO:0000259" key="4">
    <source>
        <dbReference type="PROSITE" id="PS01124"/>
    </source>
</evidence>
<dbReference type="InterPro" id="IPR009057">
    <property type="entry name" value="Homeodomain-like_sf"/>
</dbReference>
<dbReference type="InterPro" id="IPR018060">
    <property type="entry name" value="HTH_AraC"/>
</dbReference>
<dbReference type="PROSITE" id="PS01124">
    <property type="entry name" value="HTH_ARAC_FAMILY_2"/>
    <property type="match status" value="1"/>
</dbReference>
<keyword evidence="3" id="KW-0804">Transcription</keyword>
<proteinExistence type="predicted"/>
<geneLocation type="plasmid" evidence="5 6">
    <name>unnamed1</name>
</geneLocation>
<dbReference type="Gene3D" id="1.10.10.60">
    <property type="entry name" value="Homeodomain-like"/>
    <property type="match status" value="1"/>
</dbReference>
<keyword evidence="2" id="KW-0238">DNA-binding</keyword>
<dbReference type="InterPro" id="IPR018062">
    <property type="entry name" value="HTH_AraC-typ_CS"/>
</dbReference>